<proteinExistence type="predicted"/>
<keyword evidence="1" id="KW-0812">Transmembrane</keyword>
<sequence length="229" mass="23944">MVKVVVGSFTITALFGIAALLFGGSLDGTAGKVLGTTGVVGVEAVAILCYLAVADSRRSWVGVAGGVVSLVPFGIVLWAIWMPETGLDFPWRTFGVGLTLAASLAQVCLLLAATQRPRPVVSRLLGATLVAVAVVAVMIIVPIVGELDTGDVYWRLFGVVAILDVLGTIVTIVLARFVSARPGEADTRGATALPTLDPVVLQRLSLEAQRRGVSPSELLQELLDRETAR</sequence>
<feature type="transmembrane region" description="Helical" evidence="1">
    <location>
        <begin position="124"/>
        <end position="144"/>
    </location>
</feature>
<keyword evidence="3" id="KW-1185">Reference proteome</keyword>
<evidence type="ECO:0000256" key="1">
    <source>
        <dbReference type="SAM" id="Phobius"/>
    </source>
</evidence>
<dbReference type="Proteomes" id="UP001501480">
    <property type="component" value="Unassembled WGS sequence"/>
</dbReference>
<feature type="transmembrane region" description="Helical" evidence="1">
    <location>
        <begin position="60"/>
        <end position="81"/>
    </location>
</feature>
<feature type="transmembrane region" description="Helical" evidence="1">
    <location>
        <begin position="93"/>
        <end position="112"/>
    </location>
</feature>
<feature type="transmembrane region" description="Helical" evidence="1">
    <location>
        <begin position="33"/>
        <end position="53"/>
    </location>
</feature>
<organism evidence="2 3">
    <name type="scientific">Aeromicrobium halocynthiae</name>
    <dbReference type="NCBI Taxonomy" id="560557"/>
    <lineage>
        <taxon>Bacteria</taxon>
        <taxon>Bacillati</taxon>
        <taxon>Actinomycetota</taxon>
        <taxon>Actinomycetes</taxon>
        <taxon>Propionibacteriales</taxon>
        <taxon>Nocardioidaceae</taxon>
        <taxon>Aeromicrobium</taxon>
    </lineage>
</organism>
<name>A0ABN2VZ78_9ACTN</name>
<gene>
    <name evidence="2" type="ORF">GCM10009821_17810</name>
</gene>
<keyword evidence="1" id="KW-1133">Transmembrane helix</keyword>
<keyword evidence="1" id="KW-0472">Membrane</keyword>
<comment type="caution">
    <text evidence="2">The sequence shown here is derived from an EMBL/GenBank/DDBJ whole genome shotgun (WGS) entry which is preliminary data.</text>
</comment>
<reference evidence="2 3" key="1">
    <citation type="journal article" date="2019" name="Int. J. Syst. Evol. Microbiol.">
        <title>The Global Catalogue of Microorganisms (GCM) 10K type strain sequencing project: providing services to taxonomists for standard genome sequencing and annotation.</title>
        <authorList>
            <consortium name="The Broad Institute Genomics Platform"/>
            <consortium name="The Broad Institute Genome Sequencing Center for Infectious Disease"/>
            <person name="Wu L."/>
            <person name="Ma J."/>
        </authorList>
    </citation>
    <scope>NUCLEOTIDE SEQUENCE [LARGE SCALE GENOMIC DNA]</scope>
    <source>
        <strain evidence="2 3">JCM 15749</strain>
    </source>
</reference>
<feature type="transmembrane region" description="Helical" evidence="1">
    <location>
        <begin position="156"/>
        <end position="178"/>
    </location>
</feature>
<dbReference type="CDD" id="cd21631">
    <property type="entry name" value="RHH_CopG_NikR-like"/>
    <property type="match status" value="1"/>
</dbReference>
<dbReference type="EMBL" id="BAAAPY010000005">
    <property type="protein sequence ID" value="GAA2078411.1"/>
    <property type="molecule type" value="Genomic_DNA"/>
</dbReference>
<protein>
    <submittedName>
        <fullName evidence="2">Uncharacterized protein</fullName>
    </submittedName>
</protein>
<accession>A0ABN2VZ78</accession>
<evidence type="ECO:0000313" key="2">
    <source>
        <dbReference type="EMBL" id="GAA2078411.1"/>
    </source>
</evidence>
<evidence type="ECO:0000313" key="3">
    <source>
        <dbReference type="Proteomes" id="UP001501480"/>
    </source>
</evidence>